<reference evidence="3" key="1">
    <citation type="submission" date="2020-02" db="EMBL/GenBank/DDBJ databases">
        <authorList>
            <person name="Meier V. D."/>
        </authorList>
    </citation>
    <scope>NUCLEOTIDE SEQUENCE</scope>
    <source>
        <strain evidence="3">AVDCRST_MAG45</strain>
    </source>
</reference>
<evidence type="ECO:0000256" key="1">
    <source>
        <dbReference type="SAM" id="Coils"/>
    </source>
</evidence>
<dbReference type="EMBL" id="CADCVU010000101">
    <property type="protein sequence ID" value="CAA9499355.1"/>
    <property type="molecule type" value="Genomic_DNA"/>
</dbReference>
<dbReference type="Gene3D" id="2.30.130.40">
    <property type="entry name" value="LON domain-like"/>
    <property type="match status" value="1"/>
</dbReference>
<organism evidence="3">
    <name type="scientific">uncultured Solirubrobacterales bacterium</name>
    <dbReference type="NCBI Taxonomy" id="768556"/>
    <lineage>
        <taxon>Bacteria</taxon>
        <taxon>Bacillati</taxon>
        <taxon>Actinomycetota</taxon>
        <taxon>Thermoleophilia</taxon>
        <taxon>Solirubrobacterales</taxon>
        <taxon>environmental samples</taxon>
    </lineage>
</organism>
<dbReference type="InterPro" id="IPR015947">
    <property type="entry name" value="PUA-like_sf"/>
</dbReference>
<keyword evidence="1" id="KW-0175">Coiled coil</keyword>
<proteinExistence type="predicted"/>
<dbReference type="InterPro" id="IPR003111">
    <property type="entry name" value="Lon_prtase_N"/>
</dbReference>
<protein>
    <recommendedName>
        <fullName evidence="2">Lon N-terminal domain-containing protein</fullName>
    </recommendedName>
</protein>
<evidence type="ECO:0000313" key="3">
    <source>
        <dbReference type="EMBL" id="CAA9499355.1"/>
    </source>
</evidence>
<name>A0A6J4SLL4_9ACTN</name>
<dbReference type="InterPro" id="IPR046336">
    <property type="entry name" value="Lon_prtase_N_sf"/>
</dbReference>
<dbReference type="SMART" id="SM00464">
    <property type="entry name" value="LON"/>
    <property type="match status" value="1"/>
</dbReference>
<sequence length="209" mass="23562">MSVLDRFPLFPLGLVLLPQETVPLHIFEERYKTMIEECLEEETEFGVLWLSDDGLRDVGCTATISRVLERADDGRLNILAEGTRPFRLLRRVEDLAYPAGDVRLLEDDPAEELDSAAAAQARERYADLVDRATDSRPEPEDLEELDAYGMAATVDLSPGAKQELLELRDEARRLERVGQLLEDALRRIEYAEQAGELARSNGRARPGRP</sequence>
<dbReference type="PANTHER" id="PTHR46732">
    <property type="entry name" value="ATP-DEPENDENT PROTEASE LA (LON) DOMAIN PROTEIN"/>
    <property type="match status" value="1"/>
</dbReference>
<accession>A0A6J4SLL4</accession>
<feature type="domain" description="Lon N-terminal" evidence="2">
    <location>
        <begin position="4"/>
        <end position="185"/>
    </location>
</feature>
<dbReference type="PANTHER" id="PTHR46732:SF8">
    <property type="entry name" value="ATP-DEPENDENT PROTEASE LA (LON) DOMAIN PROTEIN"/>
    <property type="match status" value="1"/>
</dbReference>
<dbReference type="SUPFAM" id="SSF88697">
    <property type="entry name" value="PUA domain-like"/>
    <property type="match status" value="1"/>
</dbReference>
<dbReference type="Pfam" id="PF02190">
    <property type="entry name" value="LON_substr_bdg"/>
    <property type="match status" value="1"/>
</dbReference>
<dbReference type="AlphaFoldDB" id="A0A6J4SLL4"/>
<dbReference type="PROSITE" id="PS51787">
    <property type="entry name" value="LON_N"/>
    <property type="match status" value="1"/>
</dbReference>
<feature type="coiled-coil region" evidence="1">
    <location>
        <begin position="164"/>
        <end position="194"/>
    </location>
</feature>
<evidence type="ECO:0000259" key="2">
    <source>
        <dbReference type="PROSITE" id="PS51787"/>
    </source>
</evidence>
<gene>
    <name evidence="3" type="ORF">AVDCRST_MAG45-1201</name>
</gene>